<evidence type="ECO:0000313" key="3">
    <source>
        <dbReference type="Proteomes" id="UP001430149"/>
    </source>
</evidence>
<dbReference type="InterPro" id="IPR057562">
    <property type="entry name" value="Tli3-like_dom"/>
</dbReference>
<feature type="domain" description="Tli3-like" evidence="1">
    <location>
        <begin position="43"/>
        <end position="165"/>
    </location>
</feature>
<dbReference type="RefSeq" id="WP_204680748.1">
    <property type="nucleotide sequence ID" value="NZ_BSNR01000010.1"/>
</dbReference>
<dbReference type="Proteomes" id="UP001430149">
    <property type="component" value="Unassembled WGS sequence"/>
</dbReference>
<sequence length="236" mass="26914">MTGYSLRIILGAWLLMAMIGGCSPEEPKYYDNNTLRVPGVRWDVPPQVIYRIDGHRFVSLEDYRKCYGDVFYNDTQKHLHTHLFEDRPTNYRGHLIIDDPSGMNIVIPTADPGPCDDHTCAVPAIYSTDGGQTFTWMYYIERSTNPPRDSEDYTIAVTKDRFYVKKLWGIHDPSVGEYPLLPGIDLTKPYPPGVHGSGFAESKRPHFLDGLRTPSGQDRFICDESIEPSNWPQKMP</sequence>
<dbReference type="Pfam" id="PF24316">
    <property type="entry name" value="Tli3"/>
    <property type="match status" value="1"/>
</dbReference>
<protein>
    <recommendedName>
        <fullName evidence="1">Tli3-like domain-containing protein</fullName>
    </recommendedName>
</protein>
<accession>A0ABS2K243</accession>
<proteinExistence type="predicted"/>
<evidence type="ECO:0000313" key="2">
    <source>
        <dbReference type="EMBL" id="MBM7125221.1"/>
    </source>
</evidence>
<reference evidence="2" key="1">
    <citation type="submission" date="2020-10" db="EMBL/GenBank/DDBJ databases">
        <title>Phylogeny of dyella-like bacteria.</title>
        <authorList>
            <person name="Fu J."/>
        </authorList>
    </citation>
    <scope>NUCLEOTIDE SEQUENCE</scope>
    <source>
        <strain evidence="2">DHOC52</strain>
    </source>
</reference>
<keyword evidence="3" id="KW-1185">Reference proteome</keyword>
<gene>
    <name evidence="2" type="ORF">ISP19_07470</name>
</gene>
<dbReference type="PROSITE" id="PS51257">
    <property type="entry name" value="PROKAR_LIPOPROTEIN"/>
    <property type="match status" value="1"/>
</dbReference>
<name>A0ABS2K243_9GAMM</name>
<organism evidence="2 3">
    <name type="scientific">Dyella flava</name>
    <dbReference type="NCBI Taxonomy" id="1920170"/>
    <lineage>
        <taxon>Bacteria</taxon>
        <taxon>Pseudomonadati</taxon>
        <taxon>Pseudomonadota</taxon>
        <taxon>Gammaproteobacteria</taxon>
        <taxon>Lysobacterales</taxon>
        <taxon>Rhodanobacteraceae</taxon>
        <taxon>Dyella</taxon>
    </lineage>
</organism>
<comment type="caution">
    <text evidence="2">The sequence shown here is derived from an EMBL/GenBank/DDBJ whole genome shotgun (WGS) entry which is preliminary data.</text>
</comment>
<evidence type="ECO:0000259" key="1">
    <source>
        <dbReference type="Pfam" id="PF24316"/>
    </source>
</evidence>
<dbReference type="EMBL" id="JADIKE010000032">
    <property type="protein sequence ID" value="MBM7125221.1"/>
    <property type="molecule type" value="Genomic_DNA"/>
</dbReference>